<gene>
    <name evidence="2" type="ORF">EA660_03525</name>
</gene>
<dbReference type="Gene3D" id="2.70.70.10">
    <property type="entry name" value="Glucose Permease (Domain IIA)"/>
    <property type="match status" value="1"/>
</dbReference>
<protein>
    <submittedName>
        <fullName evidence="2">M23 family metallopeptidase</fullName>
    </submittedName>
</protein>
<dbReference type="OrthoDB" id="5489603at2"/>
<dbReference type="AlphaFoldDB" id="A0A4Q8LGU2"/>
<evidence type="ECO:0000259" key="1">
    <source>
        <dbReference type="Pfam" id="PF01551"/>
    </source>
</evidence>
<dbReference type="PANTHER" id="PTHR21666">
    <property type="entry name" value="PEPTIDASE-RELATED"/>
    <property type="match status" value="1"/>
</dbReference>
<sequence>MPSPWMIMPAIKPLRSPTRRAPGKAGFWLVLAALNLLLPADVNAERALAPVEVRTPCAPSPVVGDDGRTHLAYELHVTNYYGDTGMLRLQRIEVFAGEETTPLTSLTGRDLVQAVQPRTADEDATQVLVAAGMRAVAFLWLTLPDGRQTPRVLRHRLVFADDKGRTSLVDGVSVEVGTTSPLVLGPPLPPGLWLASEGPGNAQSHHWGSLVAVNGQLTIPQRYAIDVFGLDANGRALRGGAVDFSRSRREDWIGYGAQVLAVADGVVRDVHDGAPEHAPLEAQAEPDSLTAQGLYGNYVVLQIAPKVFVHYAHLQPGSVAVTVGQRLHRGQVLGRLGQSGNSNGPHLHFHVSDAATFEGSEGLPFVFDSNRSPGHWSLTQAIDPEAKFSPDRILHSRQMPLDGEVLGF</sequence>
<dbReference type="CDD" id="cd12797">
    <property type="entry name" value="M23_peptidase"/>
    <property type="match status" value="1"/>
</dbReference>
<feature type="domain" description="M23ase beta-sheet core" evidence="1">
    <location>
        <begin position="255"/>
        <end position="352"/>
    </location>
</feature>
<accession>A0A4Q8LGU2</accession>
<reference evidence="2 3" key="1">
    <citation type="submission" date="2019-02" db="EMBL/GenBank/DDBJ databases">
        <title>WGS of Pseudoxanthomonas species novum from clinical isolates.</title>
        <authorList>
            <person name="Bernier A.-M."/>
            <person name="Bernard K."/>
            <person name="Vachon A."/>
        </authorList>
    </citation>
    <scope>NUCLEOTIDE SEQUENCE [LARGE SCALE GENOMIC DNA]</scope>
    <source>
        <strain evidence="2 3">NML171200</strain>
    </source>
</reference>
<proteinExistence type="predicted"/>
<comment type="caution">
    <text evidence="2">The sequence shown here is derived from an EMBL/GenBank/DDBJ whole genome shotgun (WGS) entry which is preliminary data.</text>
</comment>
<dbReference type="InterPro" id="IPR050570">
    <property type="entry name" value="Cell_wall_metabolism_enzyme"/>
</dbReference>
<dbReference type="PANTHER" id="PTHR21666:SF270">
    <property type="entry name" value="MUREIN HYDROLASE ACTIVATOR ENVC"/>
    <property type="match status" value="1"/>
</dbReference>
<dbReference type="SUPFAM" id="SSF51261">
    <property type="entry name" value="Duplicated hybrid motif"/>
    <property type="match status" value="1"/>
</dbReference>
<evidence type="ECO:0000313" key="2">
    <source>
        <dbReference type="EMBL" id="TAA28661.1"/>
    </source>
</evidence>
<dbReference type="InterPro" id="IPR016047">
    <property type="entry name" value="M23ase_b-sheet_dom"/>
</dbReference>
<dbReference type="Proteomes" id="UP000292627">
    <property type="component" value="Unassembled WGS sequence"/>
</dbReference>
<dbReference type="InterPro" id="IPR011055">
    <property type="entry name" value="Dup_hybrid_motif"/>
</dbReference>
<evidence type="ECO:0000313" key="3">
    <source>
        <dbReference type="Proteomes" id="UP000292627"/>
    </source>
</evidence>
<dbReference type="EMBL" id="SHMC01000001">
    <property type="protein sequence ID" value="TAA28661.1"/>
    <property type="molecule type" value="Genomic_DNA"/>
</dbReference>
<name>A0A4Q8LGU2_9GAMM</name>
<organism evidence="2 3">
    <name type="scientific">Pseudoxanthomonas winnipegensis</name>
    <dbReference type="NCBI Taxonomy" id="2480810"/>
    <lineage>
        <taxon>Bacteria</taxon>
        <taxon>Pseudomonadati</taxon>
        <taxon>Pseudomonadota</taxon>
        <taxon>Gammaproteobacteria</taxon>
        <taxon>Lysobacterales</taxon>
        <taxon>Lysobacteraceae</taxon>
        <taxon>Pseudoxanthomonas</taxon>
    </lineage>
</organism>
<dbReference type="GO" id="GO:0004222">
    <property type="term" value="F:metalloendopeptidase activity"/>
    <property type="evidence" value="ECO:0007669"/>
    <property type="project" value="TreeGrafter"/>
</dbReference>
<dbReference type="Pfam" id="PF01551">
    <property type="entry name" value="Peptidase_M23"/>
    <property type="match status" value="1"/>
</dbReference>